<dbReference type="InterPro" id="IPR017718">
    <property type="entry name" value="HAD-SF_hydro_IB_MtnX"/>
</dbReference>
<dbReference type="Pfam" id="PF12710">
    <property type="entry name" value="HAD"/>
    <property type="match status" value="1"/>
</dbReference>
<evidence type="ECO:0000256" key="1">
    <source>
        <dbReference type="ARBA" id="ARBA00022605"/>
    </source>
</evidence>
<evidence type="ECO:0000256" key="2">
    <source>
        <dbReference type="ARBA" id="ARBA00022801"/>
    </source>
</evidence>
<reference evidence="5 6" key="1">
    <citation type="submission" date="2016-03" db="EMBL/GenBank/DDBJ databases">
        <title>Draft genome sequence of Paenibacillus antarcticus CECT 5836.</title>
        <authorList>
            <person name="Shin S.-K."/>
            <person name="Yi H."/>
        </authorList>
    </citation>
    <scope>NUCLEOTIDE SEQUENCE [LARGE SCALE GENOMIC DNA]</scope>
    <source>
        <strain evidence="5 6">CECT 5836</strain>
    </source>
</reference>
<dbReference type="Proteomes" id="UP000077355">
    <property type="component" value="Unassembled WGS sequence"/>
</dbReference>
<dbReference type="InterPro" id="IPR023214">
    <property type="entry name" value="HAD_sf"/>
</dbReference>
<comment type="pathway">
    <text evidence="4">Amino-acid biosynthesis; L-methionine biosynthesis via salvage pathway; L-methionine from S-methyl-5-thio-alpha-D-ribose 1-phosphate: step 4/6.</text>
</comment>
<evidence type="ECO:0000256" key="4">
    <source>
        <dbReference type="HAMAP-Rule" id="MF_01680"/>
    </source>
</evidence>
<dbReference type="GO" id="GO:0019509">
    <property type="term" value="P:L-methionine salvage from methylthioadenosine"/>
    <property type="evidence" value="ECO:0007669"/>
    <property type="project" value="UniProtKB-UniRule"/>
</dbReference>
<comment type="caution">
    <text evidence="5">The sequence shown here is derived from an EMBL/GenBank/DDBJ whole genome shotgun (WGS) entry which is preliminary data.</text>
</comment>
<keyword evidence="3 4" id="KW-0486">Methionine biosynthesis</keyword>
<dbReference type="PANTHER" id="PTHR28181">
    <property type="entry name" value="UPF0655 PROTEIN YCR015C"/>
    <property type="match status" value="1"/>
</dbReference>
<dbReference type="PANTHER" id="PTHR28181:SF2">
    <property type="entry name" value="PHOSPHORIC MONOESTER HYDROLASE"/>
    <property type="match status" value="1"/>
</dbReference>
<dbReference type="OrthoDB" id="9804940at2"/>
<dbReference type="NCBIfam" id="NF007103">
    <property type="entry name" value="PRK09552.1"/>
    <property type="match status" value="1"/>
</dbReference>
<proteinExistence type="inferred from homology"/>
<keyword evidence="2 4" id="KW-0378">Hydrolase</keyword>
<dbReference type="InterPro" id="IPR006384">
    <property type="entry name" value="HAD_hydro_PyrdxlP_Pase-like"/>
</dbReference>
<dbReference type="NCBIfam" id="TIGR01489">
    <property type="entry name" value="DKMTPPase-SF"/>
    <property type="match status" value="1"/>
</dbReference>
<dbReference type="RefSeq" id="WP_068648782.1">
    <property type="nucleotide sequence ID" value="NZ_CP043611.1"/>
</dbReference>
<evidence type="ECO:0000313" key="6">
    <source>
        <dbReference type="Proteomes" id="UP000077355"/>
    </source>
</evidence>
<dbReference type="EC" id="3.1.3.87" evidence="4"/>
<accession>A0A168PK49</accession>
<dbReference type="GO" id="GO:0043716">
    <property type="term" value="F:2-hydroxy-3-keto-5-methylthiopentenyl-1-phosphate phosphatase activity"/>
    <property type="evidence" value="ECO:0007669"/>
    <property type="project" value="UniProtKB-UniRule"/>
</dbReference>
<dbReference type="InterPro" id="IPR036412">
    <property type="entry name" value="HAD-like_sf"/>
</dbReference>
<name>A0A168PK49_9BACL</name>
<dbReference type="InterPro" id="IPR050849">
    <property type="entry name" value="HAD-like_hydrolase_phosphatase"/>
</dbReference>
<dbReference type="AlphaFoldDB" id="A0A168PK49"/>
<protein>
    <recommendedName>
        <fullName evidence="4">2-hydroxy-3-keto-5-methylthiopentenyl-1-phosphate phosphatase</fullName>
        <shortName evidence="4">HK-MTPenyl-1-P phosphatase</shortName>
        <ecNumber evidence="4">3.1.3.87</ecNumber>
    </recommendedName>
</protein>
<comment type="catalytic activity">
    <reaction evidence="4">
        <text>2-hydroxy-5-methylsulfanyl-3-oxopent-1-enyl phosphate + H2O = 1,2-dihydroxy-5-(methylsulfanyl)pent-1-en-3-one + phosphate</text>
        <dbReference type="Rhea" id="RHEA:14481"/>
        <dbReference type="ChEBI" id="CHEBI:15377"/>
        <dbReference type="ChEBI" id="CHEBI:43474"/>
        <dbReference type="ChEBI" id="CHEBI:49252"/>
        <dbReference type="ChEBI" id="CHEBI:59505"/>
        <dbReference type="EC" id="3.1.3.87"/>
    </reaction>
</comment>
<comment type="function">
    <text evidence="4">Dephosphorylates 2-hydroxy-3-keto-5-methylthiopentenyl-1-phosphate (HK-MTPenyl-1-P) yielding 1,2-dihydroxy-3-keto-5-methylthiopentene (DHK-MTPene).</text>
</comment>
<sequence>MISPKKTVIFCDFDGTITITDNIVAIMNQFKPTGYEAIVEDTIKQRLTLKVGVGAMFALMPSSQKEELTSFVLTHAGIREGFQDFLHYLEVENIEFNVTSGGMDFFIHPLLAPFGIPEDHIYCNGADFTGEQIEITWPNPCLPPCESGCGMCKTTVMRKFPEESYFRILIGDSLTDFEGAKIADLVYSRSHLTTKCEELGVDHVPYETFHDILKDMQLKQEQGVLKS</sequence>
<dbReference type="HAMAP" id="MF_01680">
    <property type="entry name" value="Salvage_MtnX"/>
    <property type="match status" value="1"/>
</dbReference>
<evidence type="ECO:0000313" key="5">
    <source>
        <dbReference type="EMBL" id="OAB46841.1"/>
    </source>
</evidence>
<keyword evidence="1 4" id="KW-0028">Amino-acid biosynthesis</keyword>
<dbReference type="Gene3D" id="3.90.1470.20">
    <property type="match status" value="1"/>
</dbReference>
<dbReference type="Gene3D" id="3.40.50.1000">
    <property type="entry name" value="HAD superfamily/HAD-like"/>
    <property type="match status" value="1"/>
</dbReference>
<dbReference type="UniPathway" id="UPA00904">
    <property type="reaction ID" value="UER00877"/>
</dbReference>
<dbReference type="NCBIfam" id="TIGR01488">
    <property type="entry name" value="HAD-SF-IB"/>
    <property type="match status" value="1"/>
</dbReference>
<dbReference type="EMBL" id="LVJI01000014">
    <property type="protein sequence ID" value="OAB46841.1"/>
    <property type="molecule type" value="Genomic_DNA"/>
</dbReference>
<keyword evidence="6" id="KW-1185">Reference proteome</keyword>
<dbReference type="SUPFAM" id="SSF56784">
    <property type="entry name" value="HAD-like"/>
    <property type="match status" value="1"/>
</dbReference>
<gene>
    <name evidence="4 5" type="primary">mtnX</name>
    <name evidence="5" type="ORF">PBAT_09245</name>
</gene>
<organism evidence="5 6">
    <name type="scientific">Paenibacillus antarcticus</name>
    <dbReference type="NCBI Taxonomy" id="253703"/>
    <lineage>
        <taxon>Bacteria</taxon>
        <taxon>Bacillati</taxon>
        <taxon>Bacillota</taxon>
        <taxon>Bacilli</taxon>
        <taxon>Bacillales</taxon>
        <taxon>Paenibacillaceae</taxon>
        <taxon>Paenibacillus</taxon>
    </lineage>
</organism>
<evidence type="ECO:0000256" key="3">
    <source>
        <dbReference type="ARBA" id="ARBA00023167"/>
    </source>
</evidence>
<comment type="similarity">
    <text evidence="4">Belongs to the HAD-like hydrolase superfamily. MtnX family.</text>
</comment>
<dbReference type="CDD" id="cd07524">
    <property type="entry name" value="HAD_Pase"/>
    <property type="match status" value="1"/>
</dbReference>